<accession>A0AA43UB86</accession>
<comment type="subcellular location">
    <subcellularLocation>
        <location evidence="2">Cytoplasm</location>
        <location evidence="2">Nucleoid</location>
    </subcellularLocation>
</comment>
<evidence type="ECO:0000256" key="1">
    <source>
        <dbReference type="ARBA" id="ARBA00023125"/>
    </source>
</evidence>
<dbReference type="PANTHER" id="PTHR33449">
    <property type="entry name" value="NUCLEOID-ASSOCIATED PROTEIN YBAB"/>
    <property type="match status" value="1"/>
</dbReference>
<dbReference type="AlphaFoldDB" id="A0AA43UB86"/>
<comment type="similarity">
    <text evidence="2">Belongs to the YbaB/EbfC family.</text>
</comment>
<comment type="function">
    <text evidence="2">Binds to DNA and alters its conformation. May be involved in regulation of gene expression, nucleoid organization and DNA protection.</text>
</comment>
<dbReference type="GO" id="GO:0043590">
    <property type="term" value="C:bacterial nucleoid"/>
    <property type="evidence" value="ECO:0007669"/>
    <property type="project" value="UniProtKB-UniRule"/>
</dbReference>
<organism evidence="3 4">
    <name type="scientific">Phoenicibacter congonensis</name>
    <dbReference type="NCBI Taxonomy" id="1944646"/>
    <lineage>
        <taxon>Bacteria</taxon>
        <taxon>Bacillati</taxon>
        <taxon>Actinomycetota</taxon>
        <taxon>Coriobacteriia</taxon>
        <taxon>Eggerthellales</taxon>
        <taxon>Eggerthellaceae</taxon>
        <taxon>Phoenicibacter</taxon>
    </lineage>
</organism>
<keyword evidence="4" id="KW-1185">Reference proteome</keyword>
<evidence type="ECO:0000313" key="4">
    <source>
        <dbReference type="Proteomes" id="UP001168575"/>
    </source>
</evidence>
<proteinExistence type="inferred from homology"/>
<dbReference type="Proteomes" id="UP001168575">
    <property type="component" value="Unassembled WGS sequence"/>
</dbReference>
<dbReference type="EMBL" id="JAUMVS010000117">
    <property type="protein sequence ID" value="MDO4842217.1"/>
    <property type="molecule type" value="Genomic_DNA"/>
</dbReference>
<protein>
    <recommendedName>
        <fullName evidence="2">Nucleoid-associated protein Q3982_06020</fullName>
    </recommendedName>
</protein>
<evidence type="ECO:0000313" key="3">
    <source>
        <dbReference type="EMBL" id="MDO4842217.1"/>
    </source>
</evidence>
<comment type="caution">
    <text evidence="3">The sequence shown here is derived from an EMBL/GenBank/DDBJ whole genome shotgun (WGS) entry which is preliminary data.</text>
</comment>
<dbReference type="SUPFAM" id="SSF82607">
    <property type="entry name" value="YbaB-like"/>
    <property type="match status" value="1"/>
</dbReference>
<dbReference type="GO" id="GO:0003677">
    <property type="term" value="F:DNA binding"/>
    <property type="evidence" value="ECO:0007669"/>
    <property type="project" value="UniProtKB-UniRule"/>
</dbReference>
<dbReference type="Gene3D" id="3.30.1310.10">
    <property type="entry name" value="Nucleoid-associated protein YbaB-like domain"/>
    <property type="match status" value="1"/>
</dbReference>
<dbReference type="InterPro" id="IPR004401">
    <property type="entry name" value="YbaB/EbfC"/>
</dbReference>
<dbReference type="GO" id="GO:0005829">
    <property type="term" value="C:cytosol"/>
    <property type="evidence" value="ECO:0007669"/>
    <property type="project" value="TreeGrafter"/>
</dbReference>
<dbReference type="InterPro" id="IPR036894">
    <property type="entry name" value="YbaB-like_sf"/>
</dbReference>
<evidence type="ECO:0000256" key="2">
    <source>
        <dbReference type="HAMAP-Rule" id="MF_00274"/>
    </source>
</evidence>
<dbReference type="NCBIfam" id="TIGR00103">
    <property type="entry name" value="DNA_YbaB_EbfC"/>
    <property type="match status" value="1"/>
</dbReference>
<dbReference type="PIRSF" id="PIRSF004555">
    <property type="entry name" value="UCP004555"/>
    <property type="match status" value="1"/>
</dbReference>
<sequence>MDMKKMMKEAQKMQRNAAIAQQEVAAMEFSASAGGGMVECVVSGDGALKSITIDPEALDPEDVEILQDTIVACVNDAIATASEKANAHINAAVGNLNMPGFM</sequence>
<reference evidence="3" key="1">
    <citation type="submission" date="2023-07" db="EMBL/GenBank/DDBJ databases">
        <title>Between Cages and Wild: Unraveling the Impact of Captivity on Animal Microbiomes and Antimicrobial Resistance.</title>
        <authorList>
            <person name="Schmartz G.P."/>
            <person name="Rehner J."/>
            <person name="Schuff M.J."/>
            <person name="Becker S.L."/>
            <person name="Kravczyk M."/>
            <person name="Gurevich A."/>
            <person name="Francke R."/>
            <person name="Mueller R."/>
            <person name="Keller V."/>
            <person name="Keller A."/>
        </authorList>
    </citation>
    <scope>NUCLEOTIDE SEQUENCE</scope>
    <source>
        <strain evidence="3">S12M_St_49</strain>
    </source>
</reference>
<comment type="subunit">
    <text evidence="2">Homodimer.</text>
</comment>
<gene>
    <name evidence="3" type="ORF">Q3982_06020</name>
</gene>
<name>A0AA43UB86_9ACTN</name>
<dbReference type="HAMAP" id="MF_00274">
    <property type="entry name" value="DNA_YbaB_EbfC"/>
    <property type="match status" value="1"/>
</dbReference>
<dbReference type="Pfam" id="PF02575">
    <property type="entry name" value="YbaB_DNA_bd"/>
    <property type="match status" value="1"/>
</dbReference>
<keyword evidence="2" id="KW-0963">Cytoplasm</keyword>
<dbReference type="PANTHER" id="PTHR33449:SF1">
    <property type="entry name" value="NUCLEOID-ASSOCIATED PROTEIN YBAB"/>
    <property type="match status" value="1"/>
</dbReference>
<keyword evidence="1 2" id="KW-0238">DNA-binding</keyword>